<dbReference type="PROSITE" id="PS51007">
    <property type="entry name" value="CYTC"/>
    <property type="match status" value="1"/>
</dbReference>
<sequence>MKKLLSAASVALLALAAGVPAQAAGEGKIADHEFGFEGIFGTIDRAAAQRGLQVYNEVCAQCHSLKRVAFRSLKDLGYTEEQVEGIAAQYKVTDGPNDQGEMYERTAEPKDFFPEPFKNDKAAAAVYGVAPPDLSLMTQARPDGANYLYALLTGYEEAPEDFDLPQGAYYNTAFPGHAIKMPAPLSDGQVNYQDGTEATVAQMAHDVTVFLHWAAEPHMEERKRMGIGVVLFLLVFTGVLYATKRKIWRDLH</sequence>
<comment type="similarity">
    <text evidence="2">Belongs to the cytochrome c family.</text>
</comment>
<evidence type="ECO:0000256" key="13">
    <source>
        <dbReference type="PIRSR" id="PIRSR602326-1"/>
    </source>
</evidence>
<evidence type="ECO:0000256" key="4">
    <source>
        <dbReference type="ARBA" id="ARBA00022448"/>
    </source>
</evidence>
<feature type="domain" description="Cytochrome c" evidence="16">
    <location>
        <begin position="46"/>
        <end position="152"/>
    </location>
</feature>
<feature type="transmembrane region" description="Helical" evidence="14">
    <location>
        <begin position="225"/>
        <end position="243"/>
    </location>
</feature>
<proteinExistence type="inferred from homology"/>
<evidence type="ECO:0000256" key="5">
    <source>
        <dbReference type="ARBA" id="ARBA00022617"/>
    </source>
</evidence>
<dbReference type="InterPro" id="IPR021157">
    <property type="entry name" value="Cyt_c1_TM_anchor_C"/>
</dbReference>
<dbReference type="GO" id="GO:0009055">
    <property type="term" value="F:electron transfer activity"/>
    <property type="evidence" value="ECO:0007669"/>
    <property type="project" value="InterPro"/>
</dbReference>
<dbReference type="EMBL" id="FNCE01000001">
    <property type="protein sequence ID" value="SDF47168.1"/>
    <property type="molecule type" value="Genomic_DNA"/>
</dbReference>
<dbReference type="AlphaFoldDB" id="A0A1G7LCF3"/>
<evidence type="ECO:0000259" key="16">
    <source>
        <dbReference type="PROSITE" id="PS51007"/>
    </source>
</evidence>
<keyword evidence="9" id="KW-0249">Electron transport</keyword>
<keyword evidence="11 13" id="KW-0408">Iron</keyword>
<name>A0A1G7LCF3_9PROT</name>
<dbReference type="PANTHER" id="PTHR10266:SF3">
    <property type="entry name" value="CYTOCHROME C1, HEME PROTEIN, MITOCHONDRIAL"/>
    <property type="match status" value="1"/>
</dbReference>
<dbReference type="GO" id="GO:0046872">
    <property type="term" value="F:metal ion binding"/>
    <property type="evidence" value="ECO:0007669"/>
    <property type="project" value="UniProtKB-KW"/>
</dbReference>
<feature type="signal peptide" evidence="15">
    <location>
        <begin position="1"/>
        <end position="23"/>
    </location>
</feature>
<evidence type="ECO:0000313" key="18">
    <source>
        <dbReference type="Proteomes" id="UP000199415"/>
    </source>
</evidence>
<dbReference type="STRING" id="1082479.SAMN05216241_101199"/>
<dbReference type="OrthoDB" id="9808471at2"/>
<feature type="binding site" description="covalent" evidence="13">
    <location>
        <position position="59"/>
    </location>
    <ligand>
        <name>heme c</name>
        <dbReference type="ChEBI" id="CHEBI:61717"/>
    </ligand>
</feature>
<dbReference type="PANTHER" id="PTHR10266">
    <property type="entry name" value="CYTOCHROME C1"/>
    <property type="match status" value="1"/>
</dbReference>
<dbReference type="PRINTS" id="PR00603">
    <property type="entry name" value="CYTOCHROMEC1"/>
</dbReference>
<dbReference type="InterPro" id="IPR009056">
    <property type="entry name" value="Cyt_c-like_dom"/>
</dbReference>
<comment type="subcellular location">
    <subcellularLocation>
        <location evidence="1">Membrane</location>
    </subcellularLocation>
</comment>
<keyword evidence="15" id="KW-0732">Signal</keyword>
<dbReference type="Pfam" id="PF02167">
    <property type="entry name" value="Cytochrom_C1"/>
    <property type="match status" value="1"/>
</dbReference>
<dbReference type="Proteomes" id="UP000199415">
    <property type="component" value="Unassembled WGS sequence"/>
</dbReference>
<evidence type="ECO:0000256" key="14">
    <source>
        <dbReference type="SAM" id="Phobius"/>
    </source>
</evidence>
<feature type="binding site" description="covalent" evidence="13">
    <location>
        <position position="62"/>
    </location>
    <ligand>
        <name>heme c</name>
        <dbReference type="ChEBI" id="CHEBI:61717"/>
    </ligand>
</feature>
<evidence type="ECO:0000313" key="17">
    <source>
        <dbReference type="EMBL" id="SDF47168.1"/>
    </source>
</evidence>
<organism evidence="17 18">
    <name type="scientific">Limimonas halophila</name>
    <dbReference type="NCBI Taxonomy" id="1082479"/>
    <lineage>
        <taxon>Bacteria</taxon>
        <taxon>Pseudomonadati</taxon>
        <taxon>Pseudomonadota</taxon>
        <taxon>Alphaproteobacteria</taxon>
        <taxon>Rhodospirillales</taxon>
        <taxon>Rhodovibrionaceae</taxon>
        <taxon>Limimonas</taxon>
    </lineage>
</organism>
<keyword evidence="7 14" id="KW-0812">Transmembrane</keyword>
<keyword evidence="8 13" id="KW-0479">Metal-binding</keyword>
<evidence type="ECO:0000256" key="11">
    <source>
        <dbReference type="ARBA" id="ARBA00023004"/>
    </source>
</evidence>
<evidence type="ECO:0000256" key="10">
    <source>
        <dbReference type="ARBA" id="ARBA00022989"/>
    </source>
</evidence>
<evidence type="ECO:0000256" key="9">
    <source>
        <dbReference type="ARBA" id="ARBA00022982"/>
    </source>
</evidence>
<evidence type="ECO:0000256" key="6">
    <source>
        <dbReference type="ARBA" id="ARBA00022660"/>
    </source>
</evidence>
<protein>
    <recommendedName>
        <fullName evidence="3">Cytochrome c1</fullName>
    </recommendedName>
</protein>
<dbReference type="Gene3D" id="1.20.5.100">
    <property type="entry name" value="Cytochrome c1, transmembrane anchor, C-terminal"/>
    <property type="match status" value="1"/>
</dbReference>
<keyword evidence="5 13" id="KW-0349">Heme</keyword>
<feature type="chain" id="PRO_5011689560" description="Cytochrome c1" evidence="15">
    <location>
        <begin position="24"/>
        <end position="252"/>
    </location>
</feature>
<feature type="binding site" description="covalent" evidence="13">
    <location>
        <position position="63"/>
    </location>
    <ligand>
        <name>heme c</name>
        <dbReference type="ChEBI" id="CHEBI:61717"/>
    </ligand>
</feature>
<dbReference type="GO" id="GO:0020037">
    <property type="term" value="F:heme binding"/>
    <property type="evidence" value="ECO:0007669"/>
    <property type="project" value="InterPro"/>
</dbReference>
<dbReference type="RefSeq" id="WP_090018249.1">
    <property type="nucleotide sequence ID" value="NZ_FNCE01000001.1"/>
</dbReference>
<evidence type="ECO:0000256" key="2">
    <source>
        <dbReference type="ARBA" id="ARBA00006488"/>
    </source>
</evidence>
<dbReference type="SUPFAM" id="SSF46626">
    <property type="entry name" value="Cytochrome c"/>
    <property type="match status" value="1"/>
</dbReference>
<evidence type="ECO:0000256" key="15">
    <source>
        <dbReference type="SAM" id="SignalP"/>
    </source>
</evidence>
<dbReference type="Gene3D" id="1.10.760.10">
    <property type="entry name" value="Cytochrome c-like domain"/>
    <property type="match status" value="1"/>
</dbReference>
<keyword evidence="18" id="KW-1185">Reference proteome</keyword>
<dbReference type="InterPro" id="IPR036909">
    <property type="entry name" value="Cyt_c-like_dom_sf"/>
</dbReference>
<keyword evidence="12 14" id="KW-0472">Membrane</keyword>
<evidence type="ECO:0000256" key="1">
    <source>
        <dbReference type="ARBA" id="ARBA00004370"/>
    </source>
</evidence>
<accession>A0A1G7LCF3</accession>
<evidence type="ECO:0000256" key="8">
    <source>
        <dbReference type="ARBA" id="ARBA00022723"/>
    </source>
</evidence>
<reference evidence="17 18" key="1">
    <citation type="submission" date="2016-10" db="EMBL/GenBank/DDBJ databases">
        <authorList>
            <person name="de Groot N.N."/>
        </authorList>
    </citation>
    <scope>NUCLEOTIDE SEQUENCE [LARGE SCALE GENOMIC DNA]</scope>
    <source>
        <strain evidence="17 18">DSM 25584</strain>
    </source>
</reference>
<dbReference type="SUPFAM" id="SSF81496">
    <property type="entry name" value="Cytochrome c1 subunit of cytochrome bc1 complex (Ubiquinol-cytochrome c reductase), transmembrane anchor"/>
    <property type="match status" value="1"/>
</dbReference>
<keyword evidence="6" id="KW-0679">Respiratory chain</keyword>
<evidence type="ECO:0000256" key="7">
    <source>
        <dbReference type="ARBA" id="ARBA00022692"/>
    </source>
</evidence>
<evidence type="ECO:0000256" key="12">
    <source>
        <dbReference type="ARBA" id="ARBA00023136"/>
    </source>
</evidence>
<dbReference type="FunFam" id="1.10.760.10:FF:000011">
    <property type="entry name" value="Cytochrome c1, putative"/>
    <property type="match status" value="1"/>
</dbReference>
<dbReference type="GO" id="GO:0016020">
    <property type="term" value="C:membrane"/>
    <property type="evidence" value="ECO:0007669"/>
    <property type="project" value="UniProtKB-SubCell"/>
</dbReference>
<keyword evidence="10 14" id="KW-1133">Transmembrane helix</keyword>
<gene>
    <name evidence="17" type="ORF">SAMN05216241_101199</name>
</gene>
<feature type="binding site" description="covalent" evidence="13">
    <location>
        <position position="181"/>
    </location>
    <ligand>
        <name>heme c</name>
        <dbReference type="ChEBI" id="CHEBI:61717"/>
    </ligand>
</feature>
<keyword evidence="4" id="KW-0813">Transport</keyword>
<comment type="cofactor">
    <cofactor evidence="13">
        <name>heme c</name>
        <dbReference type="ChEBI" id="CHEBI:61717"/>
    </cofactor>
    <text evidence="13">Binds 1 heme c group covalently per subunit.</text>
</comment>
<evidence type="ECO:0000256" key="3">
    <source>
        <dbReference type="ARBA" id="ARBA00016165"/>
    </source>
</evidence>
<dbReference type="InterPro" id="IPR002326">
    <property type="entry name" value="Cyt_c1"/>
</dbReference>